<dbReference type="EMBL" id="BGPR01031866">
    <property type="protein sequence ID" value="GBO05137.1"/>
    <property type="molecule type" value="Genomic_DNA"/>
</dbReference>
<dbReference type="GO" id="GO:0071897">
    <property type="term" value="P:DNA biosynthetic process"/>
    <property type="evidence" value="ECO:0007669"/>
    <property type="project" value="UniProtKB-ARBA"/>
</dbReference>
<dbReference type="AlphaFoldDB" id="A0A4Y2U0J6"/>
<gene>
    <name evidence="1" type="ORF">AVEN_265266_1</name>
</gene>
<dbReference type="InterPro" id="IPR050951">
    <property type="entry name" value="Retrovirus_Pol_polyprotein"/>
</dbReference>
<evidence type="ECO:0008006" key="3">
    <source>
        <dbReference type="Google" id="ProtNLM"/>
    </source>
</evidence>
<dbReference type="InterPro" id="IPR043502">
    <property type="entry name" value="DNA/RNA_pol_sf"/>
</dbReference>
<name>A0A4Y2U0J6_ARAVE</name>
<accession>A0A4Y2U0J6</accession>
<protein>
    <recommendedName>
        <fullName evidence="3">Reverse transcriptase RNase H-like domain-containing protein</fullName>
    </recommendedName>
</protein>
<evidence type="ECO:0000313" key="1">
    <source>
        <dbReference type="EMBL" id="GBO05137.1"/>
    </source>
</evidence>
<organism evidence="1 2">
    <name type="scientific">Araneus ventricosus</name>
    <name type="common">Orbweaver spider</name>
    <name type="synonym">Epeira ventricosa</name>
    <dbReference type="NCBI Taxonomy" id="182803"/>
    <lineage>
        <taxon>Eukaryota</taxon>
        <taxon>Metazoa</taxon>
        <taxon>Ecdysozoa</taxon>
        <taxon>Arthropoda</taxon>
        <taxon>Chelicerata</taxon>
        <taxon>Arachnida</taxon>
        <taxon>Araneae</taxon>
        <taxon>Araneomorphae</taxon>
        <taxon>Entelegynae</taxon>
        <taxon>Araneoidea</taxon>
        <taxon>Araneidae</taxon>
        <taxon>Araneus</taxon>
    </lineage>
</organism>
<dbReference type="Proteomes" id="UP000499080">
    <property type="component" value="Unassembled WGS sequence"/>
</dbReference>
<dbReference type="OrthoDB" id="10030726at2759"/>
<keyword evidence="2" id="KW-1185">Reference proteome</keyword>
<dbReference type="PANTHER" id="PTHR37984">
    <property type="entry name" value="PROTEIN CBG26694"/>
    <property type="match status" value="1"/>
</dbReference>
<dbReference type="PANTHER" id="PTHR37984:SF5">
    <property type="entry name" value="PROTEIN NYNRIN-LIKE"/>
    <property type="match status" value="1"/>
</dbReference>
<comment type="caution">
    <text evidence="1">The sequence shown here is derived from an EMBL/GenBank/DDBJ whole genome shotgun (WGS) entry which is preliminary data.</text>
</comment>
<dbReference type="SUPFAM" id="SSF56672">
    <property type="entry name" value="DNA/RNA polymerases"/>
    <property type="match status" value="1"/>
</dbReference>
<sequence length="168" mass="19131">MSQLHLDASNEGIGAVLSQNIGTEECAIASVRAWKFLLLTDQASLRWLLNFKEPEGQIARWIQRLQAYHFEIQHREGTSHGNADALSRRSCKESCKHCTNTEKKLGIETDTYVKVLTTTSVYPWSSFVIQKAQLEDPVIKPILEKKLNSTDRPSWQEIATESPAKKRY</sequence>
<evidence type="ECO:0000313" key="2">
    <source>
        <dbReference type="Proteomes" id="UP000499080"/>
    </source>
</evidence>
<proteinExistence type="predicted"/>
<reference evidence="1 2" key="1">
    <citation type="journal article" date="2019" name="Sci. Rep.">
        <title>Orb-weaving spider Araneus ventricosus genome elucidates the spidroin gene catalogue.</title>
        <authorList>
            <person name="Kono N."/>
            <person name="Nakamura H."/>
            <person name="Ohtoshi R."/>
            <person name="Moran D.A.P."/>
            <person name="Shinohara A."/>
            <person name="Yoshida Y."/>
            <person name="Fujiwara M."/>
            <person name="Mori M."/>
            <person name="Tomita M."/>
            <person name="Arakawa K."/>
        </authorList>
    </citation>
    <scope>NUCLEOTIDE SEQUENCE [LARGE SCALE GENOMIC DNA]</scope>
</reference>